<dbReference type="PANTHER" id="PTHR33137:SF4">
    <property type="entry name" value="MEDIATOR OF RNA POLYMERASE II TRANSCRIPTION SUBUNIT 15A-RELATED"/>
    <property type="match status" value="1"/>
</dbReference>
<feature type="compositionally biased region" description="Polar residues" evidence="3">
    <location>
        <begin position="391"/>
        <end position="428"/>
    </location>
</feature>
<feature type="compositionally biased region" description="Low complexity" evidence="3">
    <location>
        <begin position="370"/>
        <end position="390"/>
    </location>
</feature>
<keyword evidence="2" id="KW-0539">Nucleus</keyword>
<evidence type="ECO:0000313" key="6">
    <source>
        <dbReference type="RefSeq" id="XP_019099631.1"/>
    </source>
</evidence>
<evidence type="ECO:0000259" key="4">
    <source>
        <dbReference type="Pfam" id="PF16987"/>
    </source>
</evidence>
<gene>
    <name evidence="6" type="primary">LOC109125118</name>
</gene>
<feature type="compositionally biased region" description="Polar residues" evidence="3">
    <location>
        <begin position="350"/>
        <end position="361"/>
    </location>
</feature>
<dbReference type="GeneID" id="109125118"/>
<feature type="region of interest" description="Disordered" evidence="3">
    <location>
        <begin position="205"/>
        <end position="268"/>
    </location>
</feature>
<proteinExistence type="predicted"/>
<reference evidence="5" key="1">
    <citation type="journal article" date="2014" name="Nat. Commun.">
        <title>The emerging biofuel crop Camelina sativa retains a highly undifferentiated hexaploid genome structure.</title>
        <authorList>
            <person name="Kagale S."/>
            <person name="Koh C."/>
            <person name="Nixon J."/>
            <person name="Bollina V."/>
            <person name="Clarke W.E."/>
            <person name="Tuteja R."/>
            <person name="Spillane C."/>
            <person name="Robinson S.J."/>
            <person name="Links M.G."/>
            <person name="Clarke C."/>
            <person name="Higgins E.E."/>
            <person name="Huebert T."/>
            <person name="Sharpe A.G."/>
            <person name="Parkin I.A."/>
        </authorList>
    </citation>
    <scope>NUCLEOTIDE SEQUENCE [LARGE SCALE GENOMIC DNA]</scope>
    <source>
        <strain evidence="5">cv. DH55</strain>
    </source>
</reference>
<feature type="compositionally biased region" description="Low complexity" evidence="3">
    <location>
        <begin position="224"/>
        <end position="252"/>
    </location>
</feature>
<dbReference type="Pfam" id="PF16987">
    <property type="entry name" value="KIX_2"/>
    <property type="match status" value="1"/>
</dbReference>
<dbReference type="Gene3D" id="1.10.246.20">
    <property type="entry name" value="Coactivator CBP, KIX domain"/>
    <property type="match status" value="1"/>
</dbReference>
<evidence type="ECO:0000256" key="1">
    <source>
        <dbReference type="ARBA" id="ARBA00004123"/>
    </source>
</evidence>
<evidence type="ECO:0000256" key="3">
    <source>
        <dbReference type="SAM" id="MobiDB-lite"/>
    </source>
</evidence>
<dbReference type="RefSeq" id="XP_019099631.1">
    <property type="nucleotide sequence ID" value="XM_019244086.1"/>
</dbReference>
<keyword evidence="5" id="KW-1185">Reference proteome</keyword>
<feature type="region of interest" description="Disordered" evidence="3">
    <location>
        <begin position="1"/>
        <end position="27"/>
    </location>
</feature>
<feature type="compositionally biased region" description="Polar residues" evidence="3">
    <location>
        <begin position="285"/>
        <end position="343"/>
    </location>
</feature>
<feature type="domain" description="Mediator complex subunit 15 KIX" evidence="4">
    <location>
        <begin position="22"/>
        <end position="93"/>
    </location>
</feature>
<dbReference type="PANTHER" id="PTHR33137">
    <property type="entry name" value="MEDIATOR OF RNA POLYMERASE II TRANSCRIPTION SUBUNIT 15A-RELATED"/>
    <property type="match status" value="1"/>
</dbReference>
<feature type="compositionally biased region" description="Polar residues" evidence="3">
    <location>
        <begin position="258"/>
        <end position="268"/>
    </location>
</feature>
<sequence length="442" mass="49082">MEENTNCKPNELGGASDANNANDWRSQHEPQLRKGCLSKIVEFLMEIFPMRGDVSDIASKIEEKTYNVAVDKTDYIRKLKEQMHAIKTYKNVQSGSSANGANTPAPARVGMNQAQLLPTSLPYTQTPTSQRGLLQNTPSNLNVPSRLPTQAPLTASMAQNVNIHIGEGGQVNVVPGSQREMQGRQYHLPQQHQLNQYLLKEKTCHGNLRPPHMHPQSLLKQPIQQSLSQSSDHSSLSSSGQQTSIQQNSQLLPGHHFPTQQVRSSSQPQMVLLSQEHSELMDVPNTHQNHPTSQQNIQEQQGAFSVSSSQENNVASSQKKPHHNNNTLQTMPPQRLNNASGVPSQRHHQSGNYNAPGSSLLGTHGQEVGQSQPMMSQQYQPPYPMHQQPQKRSSQQYLDSSQNYTQRFQSSSSLHQTQKIANQQNHPHPSQRAPLANPSSNV</sequence>
<feature type="region of interest" description="Disordered" evidence="3">
    <location>
        <begin position="283"/>
        <end position="442"/>
    </location>
</feature>
<name>A0ABM1RKU3_CAMSA</name>
<accession>A0ABM1RKU3</accession>
<evidence type="ECO:0000313" key="5">
    <source>
        <dbReference type="Proteomes" id="UP000694864"/>
    </source>
</evidence>
<evidence type="ECO:0000256" key="2">
    <source>
        <dbReference type="ARBA" id="ARBA00023242"/>
    </source>
</evidence>
<organism evidence="5 6">
    <name type="scientific">Camelina sativa</name>
    <name type="common">False flax</name>
    <name type="synonym">Myagrum sativum</name>
    <dbReference type="NCBI Taxonomy" id="90675"/>
    <lineage>
        <taxon>Eukaryota</taxon>
        <taxon>Viridiplantae</taxon>
        <taxon>Streptophyta</taxon>
        <taxon>Embryophyta</taxon>
        <taxon>Tracheophyta</taxon>
        <taxon>Spermatophyta</taxon>
        <taxon>Magnoliopsida</taxon>
        <taxon>eudicotyledons</taxon>
        <taxon>Gunneridae</taxon>
        <taxon>Pentapetalae</taxon>
        <taxon>rosids</taxon>
        <taxon>malvids</taxon>
        <taxon>Brassicales</taxon>
        <taxon>Brassicaceae</taxon>
        <taxon>Camelineae</taxon>
        <taxon>Camelina</taxon>
    </lineage>
</organism>
<dbReference type="InterPro" id="IPR036529">
    <property type="entry name" value="KIX_dom_sf"/>
</dbReference>
<dbReference type="InterPro" id="IPR044661">
    <property type="entry name" value="MED15a/b/c-like"/>
</dbReference>
<dbReference type="InterPro" id="IPR036546">
    <property type="entry name" value="MED15_KIX"/>
</dbReference>
<comment type="subcellular location">
    <subcellularLocation>
        <location evidence="1">Nucleus</location>
    </subcellularLocation>
</comment>
<reference evidence="6" key="2">
    <citation type="submission" date="2025-08" db="UniProtKB">
        <authorList>
            <consortium name="RefSeq"/>
        </authorList>
    </citation>
    <scope>IDENTIFICATION</scope>
    <source>
        <tissue evidence="6">Leaf</tissue>
    </source>
</reference>
<protein>
    <submittedName>
        <fullName evidence="6">Probable mediator of RNA polymerase II transcription subunit 15c</fullName>
    </submittedName>
</protein>
<dbReference type="Proteomes" id="UP000694864">
    <property type="component" value="Chromosome 4"/>
</dbReference>
<feature type="non-terminal residue" evidence="6">
    <location>
        <position position="442"/>
    </location>
</feature>